<keyword evidence="2" id="KW-1185">Reference proteome</keyword>
<dbReference type="RefSeq" id="WP_311947416.1">
    <property type="nucleotide sequence ID" value="NZ_JAVLVU010000001.1"/>
</dbReference>
<name>A0ABU3GP27_9SPHI</name>
<comment type="caution">
    <text evidence="1">The sequence shown here is derived from an EMBL/GenBank/DDBJ whole genome shotgun (WGS) entry which is preliminary data.</text>
</comment>
<evidence type="ECO:0000313" key="2">
    <source>
        <dbReference type="Proteomes" id="UP001258315"/>
    </source>
</evidence>
<dbReference type="Proteomes" id="UP001258315">
    <property type="component" value="Unassembled WGS sequence"/>
</dbReference>
<dbReference type="InterPro" id="IPR014710">
    <property type="entry name" value="RmlC-like_jellyroll"/>
</dbReference>
<reference evidence="2" key="1">
    <citation type="submission" date="2023-07" db="EMBL/GenBank/DDBJ databases">
        <title>Functional and genomic diversity of the sorghum phyllosphere microbiome.</title>
        <authorList>
            <person name="Shade A."/>
        </authorList>
    </citation>
    <scope>NUCLEOTIDE SEQUENCE [LARGE SCALE GENOMIC DNA]</scope>
    <source>
        <strain evidence="2">SORGH_AS_0422</strain>
    </source>
</reference>
<protein>
    <recommendedName>
        <fullName evidence="3">Cupin domain-containing protein</fullName>
    </recommendedName>
</protein>
<sequence length="117" mass="13315">MQTFKVTRVYADEQGESHFENIEYPLTDAGPIGHLSEKVKVSNLIFRKVPPGYDDLHNAPKRQYVILLDGAVEIETSMGEKRTFNTGEILLMEDTTGKGHRSRNVEAKERSSLFIEF</sequence>
<evidence type="ECO:0000313" key="1">
    <source>
        <dbReference type="EMBL" id="MDT3401533.1"/>
    </source>
</evidence>
<evidence type="ECO:0008006" key="3">
    <source>
        <dbReference type="Google" id="ProtNLM"/>
    </source>
</evidence>
<accession>A0ABU3GP27</accession>
<proteinExistence type="predicted"/>
<dbReference type="EMBL" id="JAVLVU010000001">
    <property type="protein sequence ID" value="MDT3401533.1"/>
    <property type="molecule type" value="Genomic_DNA"/>
</dbReference>
<organism evidence="1 2">
    <name type="scientific">Mucilaginibacter terrae</name>
    <dbReference type="NCBI Taxonomy" id="1955052"/>
    <lineage>
        <taxon>Bacteria</taxon>
        <taxon>Pseudomonadati</taxon>
        <taxon>Bacteroidota</taxon>
        <taxon>Sphingobacteriia</taxon>
        <taxon>Sphingobacteriales</taxon>
        <taxon>Sphingobacteriaceae</taxon>
        <taxon>Mucilaginibacter</taxon>
    </lineage>
</organism>
<dbReference type="Gene3D" id="2.60.120.10">
    <property type="entry name" value="Jelly Rolls"/>
    <property type="match status" value="1"/>
</dbReference>
<gene>
    <name evidence="1" type="ORF">QE417_000605</name>
</gene>